<dbReference type="PATRIC" id="fig|1265822.4.peg.3642"/>
<comment type="caution">
    <text evidence="2">The sequence shown here is derived from an EMBL/GenBank/DDBJ whole genome shotgun (WGS) entry which is preliminary data.</text>
</comment>
<proteinExistence type="predicted"/>
<protein>
    <submittedName>
        <fullName evidence="2">ABC transporter substrate-binding protein</fullName>
    </submittedName>
</protein>
<feature type="signal peptide" evidence="1">
    <location>
        <begin position="1"/>
        <end position="21"/>
    </location>
</feature>
<keyword evidence="1" id="KW-0732">Signal</keyword>
<reference evidence="2 3" key="1">
    <citation type="submission" date="2012-12" db="EMBL/GenBank/DDBJ databases">
        <title>Novel taxa of Listeriaceae from agricultural environments in the United States.</title>
        <authorList>
            <person name="den Bakker H.C."/>
            <person name="Allred A."/>
            <person name="Warchocki S."/>
            <person name="Wright E.M."/>
            <person name="Burrell A."/>
            <person name="Nightingale K.K."/>
            <person name="Kephart D."/>
            <person name="Wiedmann M."/>
        </authorList>
    </citation>
    <scope>NUCLEOTIDE SEQUENCE [LARGE SCALE GENOMIC DNA]</scope>
    <source>
        <strain evidence="2 3">FSL S10-1203</strain>
    </source>
</reference>
<dbReference type="EMBL" id="AODM01000064">
    <property type="protein sequence ID" value="EUJ47797.1"/>
    <property type="molecule type" value="Genomic_DNA"/>
</dbReference>
<name>W7DR60_9LIST</name>
<dbReference type="PROSITE" id="PS51257">
    <property type="entry name" value="PROKAR_LIPOPROTEIN"/>
    <property type="match status" value="1"/>
</dbReference>
<evidence type="ECO:0000313" key="2">
    <source>
        <dbReference type="EMBL" id="EUJ47797.1"/>
    </source>
</evidence>
<organism evidence="2 3">
    <name type="scientific">Listeria fleischmannii FSL S10-1203</name>
    <dbReference type="NCBI Taxonomy" id="1265822"/>
    <lineage>
        <taxon>Bacteria</taxon>
        <taxon>Bacillati</taxon>
        <taxon>Bacillota</taxon>
        <taxon>Bacilli</taxon>
        <taxon>Bacillales</taxon>
        <taxon>Listeriaceae</taxon>
        <taxon>Listeria</taxon>
    </lineage>
</organism>
<dbReference type="AlphaFoldDB" id="W7DR60"/>
<evidence type="ECO:0000313" key="3">
    <source>
        <dbReference type="Proteomes" id="UP000019241"/>
    </source>
</evidence>
<dbReference type="Proteomes" id="UP000019241">
    <property type="component" value="Unassembled WGS sequence"/>
</dbReference>
<feature type="chain" id="PRO_5039702802" evidence="1">
    <location>
        <begin position="22"/>
        <end position="61"/>
    </location>
</feature>
<evidence type="ECO:0000256" key="1">
    <source>
        <dbReference type="SAM" id="SignalP"/>
    </source>
</evidence>
<gene>
    <name evidence="2" type="ORF">MCOL2_17912</name>
</gene>
<sequence>MKKRTKGIFVSIIGASLLALTACGGGSSEKLSTEKITIGVTGGPHQQIAEEVKKLAKKRRP</sequence>
<accession>W7DR60</accession>